<keyword evidence="2 8" id="KW-0813">Transport</keyword>
<feature type="transmembrane region" description="Helical" evidence="9">
    <location>
        <begin position="168"/>
        <end position="187"/>
    </location>
</feature>
<dbReference type="PANTHER" id="PTHR11003">
    <property type="entry name" value="POTASSIUM CHANNEL, SUBFAMILY K"/>
    <property type="match status" value="1"/>
</dbReference>
<accession>A0A4U5MW01</accession>
<evidence type="ECO:0000256" key="3">
    <source>
        <dbReference type="ARBA" id="ARBA00022692"/>
    </source>
</evidence>
<dbReference type="GO" id="GO:0030322">
    <property type="term" value="P:stabilization of membrane potential"/>
    <property type="evidence" value="ECO:0007669"/>
    <property type="project" value="TreeGrafter"/>
</dbReference>
<feature type="transmembrane region" description="Helical" evidence="9">
    <location>
        <begin position="282"/>
        <end position="302"/>
    </location>
</feature>
<keyword evidence="12" id="KW-1185">Reference proteome</keyword>
<dbReference type="InterPro" id="IPR013099">
    <property type="entry name" value="K_chnl_dom"/>
</dbReference>
<evidence type="ECO:0000256" key="9">
    <source>
        <dbReference type="SAM" id="Phobius"/>
    </source>
</evidence>
<evidence type="ECO:0000256" key="6">
    <source>
        <dbReference type="ARBA" id="ARBA00023136"/>
    </source>
</evidence>
<feature type="transmembrane region" description="Helical" evidence="9">
    <location>
        <begin position="12"/>
        <end position="36"/>
    </location>
</feature>
<protein>
    <recommendedName>
        <fullName evidence="10">Potassium channel domain-containing protein</fullName>
    </recommendedName>
</protein>
<dbReference type="Proteomes" id="UP000298663">
    <property type="component" value="Unassembled WGS sequence"/>
</dbReference>
<evidence type="ECO:0000256" key="8">
    <source>
        <dbReference type="RuleBase" id="RU003857"/>
    </source>
</evidence>
<dbReference type="OrthoDB" id="297496at2759"/>
<keyword evidence="7 8" id="KW-0407">Ion channel</keyword>
<reference evidence="11 12" key="1">
    <citation type="journal article" date="2015" name="Genome Biol.">
        <title>Comparative genomics of Steinernema reveals deeply conserved gene regulatory networks.</title>
        <authorList>
            <person name="Dillman A.R."/>
            <person name="Macchietto M."/>
            <person name="Porter C.F."/>
            <person name="Rogers A."/>
            <person name="Williams B."/>
            <person name="Antoshechkin I."/>
            <person name="Lee M.M."/>
            <person name="Goodwin Z."/>
            <person name="Lu X."/>
            <person name="Lewis E.E."/>
            <person name="Goodrich-Blair H."/>
            <person name="Stock S.P."/>
            <person name="Adams B.J."/>
            <person name="Sternberg P.W."/>
            <person name="Mortazavi A."/>
        </authorList>
    </citation>
    <scope>NUCLEOTIDE SEQUENCE [LARGE SCALE GENOMIC DNA]</scope>
    <source>
        <strain evidence="11 12">ALL</strain>
    </source>
</reference>
<keyword evidence="6 9" id="KW-0472">Membrane</keyword>
<proteinExistence type="inferred from homology"/>
<sequence>MLYTHRDGGKSLTPLVLHSFVVCSVILYVIAGAYMIQYIETYDEVQHAKQIEERNVSKINGAKTHHDFNHREAQGILHARDKFTFKRTRKCVIKAMLRINNITKCDPDAYDTIVVKHLDDCYMENLKMFERLAEHEITQRLVKSRQQRAHANMVHMIYHQGNQTASEVWTFMNSFVFCFTLITTIGYGNVVPMSTGGRLFVIVYCCVGVPLAMLTIANLGKFLSAFLKHCFTKFVVCPMTMLFNNRKSKKIPRYSNAESAESDDSSNDESMNHPEKSLNNEFCLVLAFAIYILVGSLIIINYERLEYFEAVYFSFITLTTIGLGDIVPESEAYLAITTVYITVGVALSTIGIEIAAEYLKKLHYFGRKIKDVSKVQIWFGGQKLTMRQLVKNLGDQFNLPAEELEFLDLDDFVDQAIRVEAGEVETLRDPYRKKQSVVATLRTARFENRGSLFDDADEFLFADDDRAADTKRY</sequence>
<feature type="domain" description="Potassium channel" evidence="10">
    <location>
        <begin position="158"/>
        <end position="224"/>
    </location>
</feature>
<comment type="similarity">
    <text evidence="8">Belongs to the two pore domain potassium channel (TC 1.A.1.8) family.</text>
</comment>
<reference evidence="11 12" key="2">
    <citation type="journal article" date="2019" name="G3 (Bethesda)">
        <title>Hybrid Assembly of the Genome of the Entomopathogenic Nematode Steinernema carpocapsae Identifies the X-Chromosome.</title>
        <authorList>
            <person name="Serra L."/>
            <person name="Macchietto M."/>
            <person name="Macias-Munoz A."/>
            <person name="McGill C.J."/>
            <person name="Rodriguez I.M."/>
            <person name="Rodriguez B."/>
            <person name="Murad R."/>
            <person name="Mortazavi A."/>
        </authorList>
    </citation>
    <scope>NUCLEOTIDE SEQUENCE [LARGE SCALE GENOMIC DNA]</scope>
    <source>
        <strain evidence="11 12">ALL</strain>
    </source>
</reference>
<dbReference type="GO" id="GO:0022841">
    <property type="term" value="F:potassium ion leak channel activity"/>
    <property type="evidence" value="ECO:0007669"/>
    <property type="project" value="TreeGrafter"/>
</dbReference>
<dbReference type="InterPro" id="IPR003280">
    <property type="entry name" value="2pore_dom_K_chnl"/>
</dbReference>
<dbReference type="Pfam" id="PF07885">
    <property type="entry name" value="Ion_trans_2"/>
    <property type="match status" value="2"/>
</dbReference>
<comment type="caution">
    <text evidence="11">The sequence shown here is derived from an EMBL/GenBank/DDBJ whole genome shotgun (WGS) entry which is preliminary data.</text>
</comment>
<comment type="subcellular location">
    <subcellularLocation>
        <location evidence="1">Membrane</location>
        <topology evidence="1">Multi-pass membrane protein</topology>
    </subcellularLocation>
</comment>
<dbReference type="EMBL" id="AZBU02000006">
    <property type="protein sequence ID" value="TKR73782.1"/>
    <property type="molecule type" value="Genomic_DNA"/>
</dbReference>
<dbReference type="AlphaFoldDB" id="A0A4U5MW01"/>
<feature type="transmembrane region" description="Helical" evidence="9">
    <location>
        <begin position="199"/>
        <end position="219"/>
    </location>
</feature>
<evidence type="ECO:0000256" key="2">
    <source>
        <dbReference type="ARBA" id="ARBA00022448"/>
    </source>
</evidence>
<evidence type="ECO:0000256" key="4">
    <source>
        <dbReference type="ARBA" id="ARBA00022989"/>
    </source>
</evidence>
<name>A0A4U5MW01_STECR</name>
<evidence type="ECO:0000313" key="12">
    <source>
        <dbReference type="Proteomes" id="UP000298663"/>
    </source>
</evidence>
<organism evidence="11 12">
    <name type="scientific">Steinernema carpocapsae</name>
    <name type="common">Entomopathogenic nematode</name>
    <dbReference type="NCBI Taxonomy" id="34508"/>
    <lineage>
        <taxon>Eukaryota</taxon>
        <taxon>Metazoa</taxon>
        <taxon>Ecdysozoa</taxon>
        <taxon>Nematoda</taxon>
        <taxon>Chromadorea</taxon>
        <taxon>Rhabditida</taxon>
        <taxon>Tylenchina</taxon>
        <taxon>Panagrolaimomorpha</taxon>
        <taxon>Strongyloidoidea</taxon>
        <taxon>Steinernematidae</taxon>
        <taxon>Steinernema</taxon>
    </lineage>
</organism>
<evidence type="ECO:0000313" key="11">
    <source>
        <dbReference type="EMBL" id="TKR73782.1"/>
    </source>
</evidence>
<keyword evidence="4 9" id="KW-1133">Transmembrane helix</keyword>
<gene>
    <name evidence="11" type="ORF">L596_021053</name>
</gene>
<dbReference type="GO" id="GO:0005886">
    <property type="term" value="C:plasma membrane"/>
    <property type="evidence" value="ECO:0007669"/>
    <property type="project" value="TreeGrafter"/>
</dbReference>
<dbReference type="PRINTS" id="PR01333">
    <property type="entry name" value="2POREKCHANEL"/>
</dbReference>
<dbReference type="GO" id="GO:0015271">
    <property type="term" value="F:outward rectifier potassium channel activity"/>
    <property type="evidence" value="ECO:0007669"/>
    <property type="project" value="TreeGrafter"/>
</dbReference>
<evidence type="ECO:0000256" key="1">
    <source>
        <dbReference type="ARBA" id="ARBA00004141"/>
    </source>
</evidence>
<dbReference type="PANTHER" id="PTHR11003:SF97">
    <property type="entry name" value="POTASSIUM CHANNEL DOMAIN-CONTAINING PROTEIN"/>
    <property type="match status" value="1"/>
</dbReference>
<keyword evidence="3 8" id="KW-0812">Transmembrane</keyword>
<feature type="domain" description="Potassium channel" evidence="10">
    <location>
        <begin position="289"/>
        <end position="360"/>
    </location>
</feature>
<keyword evidence="5 8" id="KW-0406">Ion transport</keyword>
<evidence type="ECO:0000256" key="7">
    <source>
        <dbReference type="ARBA" id="ARBA00023303"/>
    </source>
</evidence>
<evidence type="ECO:0000259" key="10">
    <source>
        <dbReference type="Pfam" id="PF07885"/>
    </source>
</evidence>
<evidence type="ECO:0000256" key="5">
    <source>
        <dbReference type="ARBA" id="ARBA00023065"/>
    </source>
</evidence>
<feature type="transmembrane region" description="Helical" evidence="9">
    <location>
        <begin position="332"/>
        <end position="359"/>
    </location>
</feature>
<dbReference type="SUPFAM" id="SSF81324">
    <property type="entry name" value="Voltage-gated potassium channels"/>
    <property type="match status" value="2"/>
</dbReference>
<dbReference type="Gene3D" id="1.10.287.70">
    <property type="match status" value="1"/>
</dbReference>